<feature type="transmembrane region" description="Helical" evidence="12">
    <location>
        <begin position="1269"/>
        <end position="1288"/>
    </location>
</feature>
<evidence type="ECO:0000256" key="4">
    <source>
        <dbReference type="ARBA" id="ARBA00008599"/>
    </source>
</evidence>
<dbReference type="InterPro" id="IPR017191">
    <property type="entry name" value="Junctophilin"/>
</dbReference>
<keyword evidence="10 12" id="KW-0472">Membrane</keyword>
<evidence type="ECO:0000256" key="3">
    <source>
        <dbReference type="ARBA" id="ARBA00004236"/>
    </source>
</evidence>
<dbReference type="SUPFAM" id="SSF82185">
    <property type="entry name" value="Histone H3 K4-specific methyltransferase SET7/9 N-terminal domain"/>
    <property type="match status" value="2"/>
</dbReference>
<gene>
    <name evidence="14" type="ORF">IZO911_LOCUS3404</name>
</gene>
<proteinExistence type="inferred from homology"/>
<name>A0A813NQJ2_9BILA</name>
<dbReference type="Gene3D" id="2.20.110.10">
    <property type="entry name" value="Histone H3 K4-specific methyltransferase SET7/9 N-terminal domain"/>
    <property type="match status" value="2"/>
</dbReference>
<dbReference type="GO" id="GO:0030314">
    <property type="term" value="C:junctional membrane complex"/>
    <property type="evidence" value="ECO:0007669"/>
    <property type="project" value="InterPro"/>
</dbReference>
<dbReference type="SMART" id="SM00698">
    <property type="entry name" value="MORN"/>
    <property type="match status" value="6"/>
</dbReference>
<organism evidence="14 15">
    <name type="scientific">Adineta steineri</name>
    <dbReference type="NCBI Taxonomy" id="433720"/>
    <lineage>
        <taxon>Eukaryota</taxon>
        <taxon>Metazoa</taxon>
        <taxon>Spiralia</taxon>
        <taxon>Gnathifera</taxon>
        <taxon>Rotifera</taxon>
        <taxon>Eurotatoria</taxon>
        <taxon>Bdelloidea</taxon>
        <taxon>Adinetida</taxon>
        <taxon>Adinetidae</taxon>
        <taxon>Adineta</taxon>
    </lineage>
</organism>
<keyword evidence="8" id="KW-0256">Endoplasmic reticulum</keyword>
<keyword evidence="6 12" id="KW-0812">Transmembrane</keyword>
<dbReference type="Gene3D" id="1.20.1070.10">
    <property type="entry name" value="Rhodopsin 7-helix transmembrane proteins"/>
    <property type="match status" value="1"/>
</dbReference>
<feature type="compositionally biased region" description="Basic and acidic residues" evidence="11">
    <location>
        <begin position="179"/>
        <end position="192"/>
    </location>
</feature>
<evidence type="ECO:0000256" key="7">
    <source>
        <dbReference type="ARBA" id="ARBA00022737"/>
    </source>
</evidence>
<keyword evidence="9 12" id="KW-1133">Transmembrane helix</keyword>
<keyword evidence="7" id="KW-0677">Repeat</keyword>
<dbReference type="Pfam" id="PF02493">
    <property type="entry name" value="MORN"/>
    <property type="match status" value="7"/>
</dbReference>
<dbReference type="FunFam" id="2.20.110.10:FF:000013">
    <property type="entry name" value="Putative Junctophilin-1"/>
    <property type="match status" value="1"/>
</dbReference>
<accession>A0A813NQJ2</accession>
<dbReference type="PANTHER" id="PTHR23085:SF16">
    <property type="entry name" value="GH28348P"/>
    <property type="match status" value="1"/>
</dbReference>
<feature type="transmembrane region" description="Helical" evidence="12">
    <location>
        <begin position="1163"/>
        <end position="1185"/>
    </location>
</feature>
<feature type="region of interest" description="Disordered" evidence="11">
    <location>
        <begin position="504"/>
        <end position="557"/>
    </location>
</feature>
<dbReference type="PANTHER" id="PTHR23085">
    <property type="entry name" value="GH28348P"/>
    <property type="match status" value="1"/>
</dbReference>
<feature type="region of interest" description="Disordered" evidence="11">
    <location>
        <begin position="682"/>
        <end position="785"/>
    </location>
</feature>
<feature type="region of interest" description="Disordered" evidence="11">
    <location>
        <begin position="175"/>
        <end position="225"/>
    </location>
</feature>
<dbReference type="InterPro" id="IPR000276">
    <property type="entry name" value="GPCR_Rhodpsn"/>
</dbReference>
<comment type="subcellular location">
    <subcellularLocation>
        <location evidence="3">Cell membrane</location>
    </subcellularLocation>
    <subcellularLocation>
        <location evidence="2">Endomembrane system</location>
        <topology evidence="2">Peripheral membrane protein</topology>
    </subcellularLocation>
    <subcellularLocation>
        <location evidence="1">Endoplasmic reticulum membrane</location>
        <topology evidence="1">Single-pass type IV membrane protein</topology>
    </subcellularLocation>
</comment>
<feature type="transmembrane region" description="Helical" evidence="12">
    <location>
        <begin position="1029"/>
        <end position="1051"/>
    </location>
</feature>
<evidence type="ECO:0000256" key="6">
    <source>
        <dbReference type="ARBA" id="ARBA00022692"/>
    </source>
</evidence>
<feature type="compositionally biased region" description="Polar residues" evidence="11">
    <location>
        <begin position="624"/>
        <end position="642"/>
    </location>
</feature>
<keyword evidence="5" id="KW-1003">Cell membrane</keyword>
<reference evidence="14" key="1">
    <citation type="submission" date="2021-02" db="EMBL/GenBank/DDBJ databases">
        <authorList>
            <person name="Nowell W R."/>
        </authorList>
    </citation>
    <scope>NUCLEOTIDE SEQUENCE</scope>
</reference>
<dbReference type="PROSITE" id="PS00237">
    <property type="entry name" value="G_PROTEIN_RECEP_F1_1"/>
    <property type="match status" value="1"/>
</dbReference>
<feature type="region of interest" description="Disordered" evidence="11">
    <location>
        <begin position="850"/>
        <end position="870"/>
    </location>
</feature>
<dbReference type="GO" id="GO:0005886">
    <property type="term" value="C:plasma membrane"/>
    <property type="evidence" value="ECO:0007669"/>
    <property type="project" value="UniProtKB-SubCell"/>
</dbReference>
<dbReference type="PROSITE" id="PS50262">
    <property type="entry name" value="G_PROTEIN_RECEP_F1_2"/>
    <property type="match status" value="1"/>
</dbReference>
<feature type="compositionally biased region" description="Polar residues" evidence="11">
    <location>
        <begin position="533"/>
        <end position="545"/>
    </location>
</feature>
<dbReference type="SUPFAM" id="SSF81321">
    <property type="entry name" value="Family A G protein-coupled receptor-like"/>
    <property type="match status" value="1"/>
</dbReference>
<dbReference type="InterPro" id="IPR017452">
    <property type="entry name" value="GPCR_Rhodpsn_7TM"/>
</dbReference>
<feature type="transmembrane region" description="Helical" evidence="12">
    <location>
        <begin position="997"/>
        <end position="1017"/>
    </location>
</feature>
<dbReference type="CDD" id="cd14978">
    <property type="entry name" value="7tmA_FMRFamide_R-like"/>
    <property type="match status" value="1"/>
</dbReference>
<dbReference type="EMBL" id="CAJNOE010000018">
    <property type="protein sequence ID" value="CAF0738917.1"/>
    <property type="molecule type" value="Genomic_DNA"/>
</dbReference>
<feature type="compositionally biased region" description="Polar residues" evidence="11">
    <location>
        <begin position="725"/>
        <end position="734"/>
    </location>
</feature>
<evidence type="ECO:0000256" key="11">
    <source>
        <dbReference type="SAM" id="MobiDB-lite"/>
    </source>
</evidence>
<protein>
    <recommendedName>
        <fullName evidence="13">G-protein coupled receptors family 1 profile domain-containing protein</fullName>
    </recommendedName>
</protein>
<feature type="region of interest" description="Disordered" evidence="11">
    <location>
        <begin position="431"/>
        <end position="460"/>
    </location>
</feature>
<evidence type="ECO:0000256" key="2">
    <source>
        <dbReference type="ARBA" id="ARBA00004184"/>
    </source>
</evidence>
<dbReference type="InterPro" id="IPR003409">
    <property type="entry name" value="MORN"/>
</dbReference>
<feature type="transmembrane region" description="Helical" evidence="12">
    <location>
        <begin position="1063"/>
        <end position="1084"/>
    </location>
</feature>
<feature type="compositionally biased region" description="Polar residues" evidence="11">
    <location>
        <begin position="504"/>
        <end position="522"/>
    </location>
</feature>
<feature type="transmembrane region" description="Helical" evidence="12">
    <location>
        <begin position="1105"/>
        <end position="1124"/>
    </location>
</feature>
<evidence type="ECO:0000256" key="12">
    <source>
        <dbReference type="SAM" id="Phobius"/>
    </source>
</evidence>
<feature type="compositionally biased region" description="Low complexity" evidence="11">
    <location>
        <begin position="686"/>
        <end position="698"/>
    </location>
</feature>
<dbReference type="GO" id="GO:0005789">
    <property type="term" value="C:endoplasmic reticulum membrane"/>
    <property type="evidence" value="ECO:0007669"/>
    <property type="project" value="UniProtKB-SubCell"/>
</dbReference>
<feature type="region of interest" description="Disordered" evidence="11">
    <location>
        <begin position="600"/>
        <end position="670"/>
    </location>
</feature>
<feature type="compositionally biased region" description="Low complexity" evidence="11">
    <location>
        <begin position="746"/>
        <end position="760"/>
    </location>
</feature>
<feature type="compositionally biased region" description="Polar residues" evidence="11">
    <location>
        <begin position="699"/>
        <end position="708"/>
    </location>
</feature>
<comment type="caution">
    <text evidence="14">The sequence shown here is derived from an EMBL/GenBank/DDBJ whole genome shotgun (WGS) entry which is preliminary data.</text>
</comment>
<dbReference type="GO" id="GO:0004930">
    <property type="term" value="F:G protein-coupled receptor activity"/>
    <property type="evidence" value="ECO:0007669"/>
    <property type="project" value="InterPro"/>
</dbReference>
<evidence type="ECO:0000256" key="5">
    <source>
        <dbReference type="ARBA" id="ARBA00022475"/>
    </source>
</evidence>
<feature type="domain" description="G-protein coupled receptors family 1 profile" evidence="13">
    <location>
        <begin position="1009"/>
        <end position="1279"/>
    </location>
</feature>
<dbReference type="FunFam" id="2.20.110.10:FF:000001">
    <property type="entry name" value="Junctophilin"/>
    <property type="match status" value="1"/>
</dbReference>
<feature type="compositionally biased region" description="Basic residues" evidence="11">
    <location>
        <begin position="654"/>
        <end position="663"/>
    </location>
</feature>
<evidence type="ECO:0000256" key="9">
    <source>
        <dbReference type="ARBA" id="ARBA00022989"/>
    </source>
</evidence>
<feature type="transmembrane region" description="Helical" evidence="12">
    <location>
        <begin position="1222"/>
        <end position="1249"/>
    </location>
</feature>
<evidence type="ECO:0000256" key="10">
    <source>
        <dbReference type="ARBA" id="ARBA00023136"/>
    </source>
</evidence>
<dbReference type="Pfam" id="PF00001">
    <property type="entry name" value="7tm_1"/>
    <property type="match status" value="1"/>
</dbReference>
<sequence length="1372" mass="154253">MNAGANGGRFDFDDGGTYCGGWNDGKAHGHGVCTGPKGQGEYSGAWQYGYEFSGIYLWPSGNSYEGQWMSGKRHGLGVEKKGRWIYKGEWTQGFKGRYGVRVSDISGARYEGTWANGLQDGYGVEIYADGGVYHGQIQQGLRHGFGIRRSVPYGLASRYRSKDIRDSLTSLRSIEDDERTQRERDKRMDENRGGFVLRSRSDPHDSSSRSASQGPRRVSLSNSADRRISLRKTLLSKLRKQKSTSDIEDLTITKKTSSFRSTASTISGDSKHSVKTATILSSHPNTPNSTGTLDDGDHSFISQEDILDGNVVETYMGEWKADKRTGFGLAERSDGLKYEGEWFNNKKNGYGVTTYRDGTKEEGKYKNNVLMTDKRKPSKLFLLRTAKFRDKIDAALNNSTKCATTAQQKAEIAMARANNARSKAHSAEIYAKQARSDSIEARGSAKSAAPDFRQPGEEKPQPFIILDIDKQVDGKIVSSNHISISPPNGRLPIPTNYLPNSSIPLPSHISQSHPTSVTTNPPFSLDGGVYQGQPPSQSNNWNANTRVGGAPFSPNSIQQQRSDYYRDINQPHAQKSMSPVPYNDMSDPRTGIPVSKHYTHLNQPLRGDTSTPGNLSFDDDRHTTMSTNYDLSHSPQSSSPQFVPNAAGIGQRSASKRNTFKRTTRVDASTDDLLHDPQHFTEHHQLQQQQQQQHQQLQDYNHPSSNLYAPQHVRYPSGLRPNMPGTLTSNTSVRHNLIHGAHDSRNSSGHDSGLSSGGTSFEPEQHHMRHMGNPNYHPSVPMTQPAHTVDAYDVPQPIPIPRRKSLPSIVKTKPGDYKIDETARSSDNLQKETFIIENGIRKRVTEQTTTYTESGSPIPQPTVMTSSSGSPTLARRIILESVQRVDAPTSTTSGTGGNKRGSMPTLVNVARKRQAAPSISREEATILGSQRREELRRQRDRDSTTIGRLKTLLQSNTPTTGSAITTNMHVSTQETSIQTDDRDGGIQMLFLERVRTIAILSLTVFGCTGNILILIVVNQHFFRKTTSAAFISALSIADCIVLCLQSLQIVTKLHPQVTSYDCLVFFLMDVFRLLSVWIVCFINIERCSLVFNPCHMPRLTSRIKSRLFVVILFIISLLIFSHYAQHMHIEYVYSPNQTIPIRSICAFKRNFHRLTWECVRSGLTYWFTVPLCIICNVIIIQHLHYASRIERTLNRNRRSASLINHQLIYTNKYDLSSKQRQLTAMLVTSSICFVLTATPSTIHTIYILITRKLNNFHYVLHICTNILLHFHHASNFLAFVFSCARFRIELLHLFRRYSSCQIYTYWSKRSIPQTEQNLICSTKQQQQRSPGQLLPLKTNEQNIYTKYQNGAVLFRLDKYKKKNGRQSLQHFL</sequence>
<evidence type="ECO:0000259" key="13">
    <source>
        <dbReference type="PROSITE" id="PS50262"/>
    </source>
</evidence>
<evidence type="ECO:0000256" key="1">
    <source>
        <dbReference type="ARBA" id="ARBA00004163"/>
    </source>
</evidence>
<evidence type="ECO:0000313" key="14">
    <source>
        <dbReference type="EMBL" id="CAF0738917.1"/>
    </source>
</evidence>
<comment type="similarity">
    <text evidence="4">Belongs to the junctophilin family.</text>
</comment>
<evidence type="ECO:0000313" key="15">
    <source>
        <dbReference type="Proteomes" id="UP000663860"/>
    </source>
</evidence>
<dbReference type="Proteomes" id="UP000663860">
    <property type="component" value="Unassembled WGS sequence"/>
</dbReference>
<evidence type="ECO:0000256" key="8">
    <source>
        <dbReference type="ARBA" id="ARBA00022824"/>
    </source>
</evidence>